<keyword evidence="11" id="KW-0716">Sensory transduction</keyword>
<reference evidence="13" key="1">
    <citation type="thesis" date="2020" institute="ProQuest LLC" country="789 East Eisenhower Parkway, Ann Arbor, MI, USA">
        <title>Comparative Genomics and Chromosome Evolution.</title>
        <authorList>
            <person name="Mudd A.B."/>
        </authorList>
    </citation>
    <scope>NUCLEOTIDE SEQUENCE</scope>
    <source>
        <strain evidence="13">1538</strain>
        <tissue evidence="13">Blood</tissue>
    </source>
</reference>
<evidence type="ECO:0000256" key="2">
    <source>
        <dbReference type="ARBA" id="ARBA00022475"/>
    </source>
</evidence>
<comment type="similarity">
    <text evidence="10">Belongs to the G-protein coupled receptor 1 family.</text>
</comment>
<name>A0AAV3A7F7_PYXAD</name>
<evidence type="ECO:0000256" key="1">
    <source>
        <dbReference type="ARBA" id="ARBA00004651"/>
    </source>
</evidence>
<evidence type="ECO:0000256" key="11">
    <source>
        <dbReference type="RuleBase" id="RU363047"/>
    </source>
</evidence>
<dbReference type="EMBL" id="DYDO01000008">
    <property type="protein sequence ID" value="DBA19147.1"/>
    <property type="molecule type" value="Genomic_DNA"/>
</dbReference>
<evidence type="ECO:0000313" key="14">
    <source>
        <dbReference type="Proteomes" id="UP001181693"/>
    </source>
</evidence>
<feature type="transmembrane region" description="Helical" evidence="11">
    <location>
        <begin position="271"/>
        <end position="290"/>
    </location>
</feature>
<evidence type="ECO:0000256" key="6">
    <source>
        <dbReference type="ARBA" id="ARBA00023040"/>
    </source>
</evidence>
<dbReference type="SUPFAM" id="SSF81321">
    <property type="entry name" value="Family A G protein-coupled receptor-like"/>
    <property type="match status" value="1"/>
</dbReference>
<comment type="subcellular location">
    <subcellularLocation>
        <location evidence="1 11">Cell membrane</location>
        <topology evidence="1 11">Multi-pass membrane protein</topology>
    </subcellularLocation>
</comment>
<dbReference type="PRINTS" id="PR00237">
    <property type="entry name" value="GPCRRHODOPSN"/>
</dbReference>
<keyword evidence="8 10" id="KW-0675">Receptor</keyword>
<dbReference type="PROSITE" id="PS50262">
    <property type="entry name" value="G_PROTEIN_RECEP_F1_2"/>
    <property type="match status" value="1"/>
</dbReference>
<dbReference type="AlphaFoldDB" id="A0AAV3A7F7"/>
<evidence type="ECO:0000256" key="9">
    <source>
        <dbReference type="ARBA" id="ARBA00023224"/>
    </source>
</evidence>
<comment type="caution">
    <text evidence="13">The sequence shown here is derived from an EMBL/GenBank/DDBJ whole genome shotgun (WGS) entry which is preliminary data.</text>
</comment>
<keyword evidence="5 11" id="KW-1133">Transmembrane helix</keyword>
<feature type="transmembrane region" description="Helical" evidence="11">
    <location>
        <begin position="58"/>
        <end position="80"/>
    </location>
</feature>
<dbReference type="Pfam" id="PF13853">
    <property type="entry name" value="7tm_4"/>
    <property type="match status" value="1"/>
</dbReference>
<evidence type="ECO:0000256" key="7">
    <source>
        <dbReference type="ARBA" id="ARBA00023136"/>
    </source>
</evidence>
<dbReference type="GO" id="GO:0005886">
    <property type="term" value="C:plasma membrane"/>
    <property type="evidence" value="ECO:0007669"/>
    <property type="project" value="UniProtKB-SubCell"/>
</dbReference>
<dbReference type="PANTHER" id="PTHR26452">
    <property type="entry name" value="OLFACTORY RECEPTOR"/>
    <property type="match status" value="1"/>
</dbReference>
<dbReference type="Proteomes" id="UP001181693">
    <property type="component" value="Unassembled WGS sequence"/>
</dbReference>
<dbReference type="Gene3D" id="1.20.1070.10">
    <property type="entry name" value="Rhodopsin 7-helix transmembrane proteins"/>
    <property type="match status" value="1"/>
</dbReference>
<dbReference type="FunFam" id="1.20.1070.10:FF:000015">
    <property type="entry name" value="Olfactory receptor"/>
    <property type="match status" value="1"/>
</dbReference>
<dbReference type="PROSITE" id="PS00237">
    <property type="entry name" value="G_PROTEIN_RECEP_F1_1"/>
    <property type="match status" value="1"/>
</dbReference>
<feature type="transmembrane region" description="Helical" evidence="11">
    <location>
        <begin position="23"/>
        <end position="46"/>
    </location>
</feature>
<evidence type="ECO:0000256" key="10">
    <source>
        <dbReference type="RuleBase" id="RU000688"/>
    </source>
</evidence>
<keyword evidence="2 11" id="KW-1003">Cell membrane</keyword>
<dbReference type="PRINTS" id="PR00245">
    <property type="entry name" value="OLFACTORYR"/>
</dbReference>
<feature type="domain" description="G-protein coupled receptors family 1 profile" evidence="12">
    <location>
        <begin position="39"/>
        <end position="288"/>
    </location>
</feature>
<dbReference type="CDD" id="cd13954">
    <property type="entry name" value="7tmA_OR"/>
    <property type="match status" value="1"/>
</dbReference>
<dbReference type="GO" id="GO:0004930">
    <property type="term" value="F:G protein-coupled receptor activity"/>
    <property type="evidence" value="ECO:0007669"/>
    <property type="project" value="UniProtKB-KW"/>
</dbReference>
<dbReference type="InterPro" id="IPR000725">
    <property type="entry name" value="Olfact_rcpt"/>
</dbReference>
<accession>A0AAV3A7F7</accession>
<feature type="transmembrane region" description="Helical" evidence="11">
    <location>
        <begin position="139"/>
        <end position="155"/>
    </location>
</feature>
<keyword evidence="9 10" id="KW-0807">Transducer</keyword>
<dbReference type="InterPro" id="IPR017452">
    <property type="entry name" value="GPCR_Rhodpsn_7TM"/>
</dbReference>
<protein>
    <recommendedName>
        <fullName evidence="11">Olfactory receptor</fullName>
    </recommendedName>
</protein>
<keyword evidence="3 10" id="KW-0812">Transmembrane</keyword>
<evidence type="ECO:0000313" key="13">
    <source>
        <dbReference type="EMBL" id="DBA19147.1"/>
    </source>
</evidence>
<dbReference type="GO" id="GO:0004984">
    <property type="term" value="F:olfactory receptor activity"/>
    <property type="evidence" value="ECO:0007669"/>
    <property type="project" value="InterPro"/>
</dbReference>
<gene>
    <name evidence="13" type="ORF">GDO54_015014</name>
</gene>
<proteinExistence type="inferred from homology"/>
<feature type="transmembrane region" description="Helical" evidence="11">
    <location>
        <begin position="236"/>
        <end position="259"/>
    </location>
</feature>
<evidence type="ECO:0000259" key="12">
    <source>
        <dbReference type="PROSITE" id="PS50262"/>
    </source>
</evidence>
<feature type="transmembrane region" description="Helical" evidence="11">
    <location>
        <begin position="201"/>
        <end position="224"/>
    </location>
</feature>
<sequence length="306" mass="34890">MENLTCYDEFQIVPFNVSAKNKPFLFCVFLFLYLMGNVLNFSITIVICINENLHIPMYLFLCNLAVIDVMFPTTTVPLLLYMLSSGNNKVSFNQCFTQMFFFMAAASTEAVLLVIMAYDRYVAICRPLYYHNVLSRRNCTMLILISWTIGIMNSVELTTAVSVMSFCRSNIIKQYFCDSKALSKLSSGGSNFFRYSIYADFFLLGFVSFSCCLSSYANVISVILSMKSKEGRQKAFSTCSSHLTIIIIYYGSSALNFLMSSTEYFPFQEQLITALYANIPPMVNPLIYSLRSKELKQAMQKIFKFS</sequence>
<keyword evidence="4 11" id="KW-0552">Olfaction</keyword>
<evidence type="ECO:0000256" key="5">
    <source>
        <dbReference type="ARBA" id="ARBA00022989"/>
    </source>
</evidence>
<organism evidence="13 14">
    <name type="scientific">Pyxicephalus adspersus</name>
    <name type="common">African bullfrog</name>
    <dbReference type="NCBI Taxonomy" id="30357"/>
    <lineage>
        <taxon>Eukaryota</taxon>
        <taxon>Metazoa</taxon>
        <taxon>Chordata</taxon>
        <taxon>Craniata</taxon>
        <taxon>Vertebrata</taxon>
        <taxon>Euteleostomi</taxon>
        <taxon>Amphibia</taxon>
        <taxon>Batrachia</taxon>
        <taxon>Anura</taxon>
        <taxon>Neobatrachia</taxon>
        <taxon>Ranoidea</taxon>
        <taxon>Pyxicephalidae</taxon>
        <taxon>Pyxicephalinae</taxon>
        <taxon>Pyxicephalus</taxon>
    </lineage>
</organism>
<evidence type="ECO:0000256" key="4">
    <source>
        <dbReference type="ARBA" id="ARBA00022725"/>
    </source>
</evidence>
<keyword evidence="6 10" id="KW-0297">G-protein coupled receptor</keyword>
<keyword evidence="7 11" id="KW-0472">Membrane</keyword>
<evidence type="ECO:0000256" key="8">
    <source>
        <dbReference type="ARBA" id="ARBA00023170"/>
    </source>
</evidence>
<keyword evidence="14" id="KW-1185">Reference proteome</keyword>
<feature type="transmembrane region" description="Helical" evidence="11">
    <location>
        <begin position="100"/>
        <end position="118"/>
    </location>
</feature>
<dbReference type="InterPro" id="IPR000276">
    <property type="entry name" value="GPCR_Rhodpsn"/>
</dbReference>
<evidence type="ECO:0000256" key="3">
    <source>
        <dbReference type="ARBA" id="ARBA00022692"/>
    </source>
</evidence>
<dbReference type="InterPro" id="IPR050516">
    <property type="entry name" value="Olfactory_GPCR"/>
</dbReference>